<accession>A0ABM0GME9</accession>
<dbReference type="Proteomes" id="UP000694865">
    <property type="component" value="Unplaced"/>
</dbReference>
<evidence type="ECO:0000313" key="2">
    <source>
        <dbReference type="Proteomes" id="UP000694865"/>
    </source>
</evidence>
<gene>
    <name evidence="3" type="primary">LOC100374069</name>
</gene>
<dbReference type="InterPro" id="IPR052848">
    <property type="entry name" value="CHCH_domain-containing_protein"/>
</dbReference>
<organism evidence="2 3">
    <name type="scientific">Saccoglossus kowalevskii</name>
    <name type="common">Acorn worm</name>
    <dbReference type="NCBI Taxonomy" id="10224"/>
    <lineage>
        <taxon>Eukaryota</taxon>
        <taxon>Metazoa</taxon>
        <taxon>Hemichordata</taxon>
        <taxon>Enteropneusta</taxon>
        <taxon>Harrimaniidae</taxon>
        <taxon>Saccoglossus</taxon>
    </lineage>
</organism>
<feature type="domain" description="IMS import disulfide relay-system CHCH-CHCH-like Cx9C" evidence="1">
    <location>
        <begin position="1"/>
        <end position="45"/>
    </location>
</feature>
<evidence type="ECO:0000259" key="1">
    <source>
        <dbReference type="Pfam" id="PF16860"/>
    </source>
</evidence>
<dbReference type="GeneID" id="100374069"/>
<sequence length="114" mass="12920">MQLVSKYCALELEEYGKCVQSNPSDWHLKCKEHKTSVSECSSSHPVVQKIKSDCGKEYGVYDKCLRANTNQVEECIPALETFMQCAENASEHLKKSWNSTQDLKKKQNTSATKV</sequence>
<dbReference type="Pfam" id="PF16860">
    <property type="entry name" value="CX9C"/>
    <property type="match status" value="1"/>
</dbReference>
<dbReference type="PANTHER" id="PTHR47106:SF1">
    <property type="entry name" value="COILED-COIL-HELIX-COILED-COIL-HELIX DOMAIN-CONTAINING PROTEIN 5"/>
    <property type="match status" value="1"/>
</dbReference>
<protein>
    <submittedName>
        <fullName evidence="3">Coiled-coil-helix-coiled-coil-helix domain-containing protein 5-like</fullName>
    </submittedName>
</protein>
<evidence type="ECO:0000313" key="3">
    <source>
        <dbReference type="RefSeq" id="XP_002733136.2"/>
    </source>
</evidence>
<dbReference type="PROSITE" id="PS51808">
    <property type="entry name" value="CHCH"/>
    <property type="match status" value="1"/>
</dbReference>
<dbReference type="Gene3D" id="1.10.287.2900">
    <property type="match status" value="2"/>
</dbReference>
<name>A0ABM0GME9_SACKO</name>
<dbReference type="InterPro" id="IPR031731">
    <property type="entry name" value="CX9C"/>
</dbReference>
<proteinExistence type="predicted"/>
<dbReference type="PANTHER" id="PTHR47106">
    <property type="entry name" value="COILED-COIL-HELIX-COILED-COIL-HELIX DOMAIN-CONTAINING PROTEIN 5"/>
    <property type="match status" value="1"/>
</dbReference>
<dbReference type="RefSeq" id="XP_002733136.2">
    <property type="nucleotide sequence ID" value="XM_002733090.2"/>
</dbReference>
<reference evidence="3" key="1">
    <citation type="submission" date="2025-08" db="UniProtKB">
        <authorList>
            <consortium name="RefSeq"/>
        </authorList>
    </citation>
    <scope>IDENTIFICATION</scope>
    <source>
        <tissue evidence="3">Testes</tissue>
    </source>
</reference>
<keyword evidence="2" id="KW-1185">Reference proteome</keyword>